<gene>
    <name evidence="1" type="ORF">CGOC_LOCUS9586</name>
</gene>
<dbReference type="Gene3D" id="3.40.50.300">
    <property type="entry name" value="P-loop containing nucleotide triphosphate hydrolases"/>
    <property type="match status" value="1"/>
</dbReference>
<dbReference type="Proteomes" id="UP000271889">
    <property type="component" value="Unassembled WGS sequence"/>
</dbReference>
<organism evidence="1 2">
    <name type="scientific">Cylicostephanus goldi</name>
    <name type="common">Nematode worm</name>
    <dbReference type="NCBI Taxonomy" id="71465"/>
    <lineage>
        <taxon>Eukaryota</taxon>
        <taxon>Metazoa</taxon>
        <taxon>Ecdysozoa</taxon>
        <taxon>Nematoda</taxon>
        <taxon>Chromadorea</taxon>
        <taxon>Rhabditida</taxon>
        <taxon>Rhabditina</taxon>
        <taxon>Rhabditomorpha</taxon>
        <taxon>Strongyloidea</taxon>
        <taxon>Strongylidae</taxon>
        <taxon>Cylicostephanus</taxon>
    </lineage>
</organism>
<evidence type="ECO:0000313" key="1">
    <source>
        <dbReference type="EMBL" id="VDN23458.1"/>
    </source>
</evidence>
<protein>
    <submittedName>
        <fullName evidence="1">Uncharacterized protein</fullName>
    </submittedName>
</protein>
<accession>A0A3P7MLQ0</accession>
<name>A0A3P7MLQ0_CYLGO</name>
<evidence type="ECO:0000313" key="2">
    <source>
        <dbReference type="Proteomes" id="UP000271889"/>
    </source>
</evidence>
<reference evidence="1 2" key="1">
    <citation type="submission" date="2018-11" db="EMBL/GenBank/DDBJ databases">
        <authorList>
            <consortium name="Pathogen Informatics"/>
        </authorList>
    </citation>
    <scope>NUCLEOTIDE SEQUENCE [LARGE SCALE GENOMIC DNA]</scope>
</reference>
<dbReference type="SUPFAM" id="SSF52540">
    <property type="entry name" value="P-loop containing nucleoside triphosphate hydrolases"/>
    <property type="match status" value="1"/>
</dbReference>
<dbReference type="InterPro" id="IPR027417">
    <property type="entry name" value="P-loop_NTPase"/>
</dbReference>
<dbReference type="EMBL" id="UYRV01107485">
    <property type="protein sequence ID" value="VDN23458.1"/>
    <property type="molecule type" value="Genomic_DNA"/>
</dbReference>
<proteinExistence type="predicted"/>
<dbReference type="AlphaFoldDB" id="A0A3P7MLQ0"/>
<keyword evidence="2" id="KW-1185">Reference proteome</keyword>
<sequence>MRNVAIAGICTMKSQPDPEFREPSWTVSWCELILSSFAQKMLIVDIPIRFSLSNNCNSFFASSSKFRGWSIKAMSVTIVMQDTRHKSYHLNIIDTAGAFYHIWLWIVMLFHHNSAYCRAYEATASYRFCDCVIVVDAHEGKFYHSGFRVVQVMTNTEQVIRRSVQERLPLTLCATR</sequence>